<name>A0A6P7KXJ8_BETSP</name>
<feature type="domain" description="A to I editase" evidence="4">
    <location>
        <begin position="336"/>
        <end position="650"/>
    </location>
</feature>
<dbReference type="RefSeq" id="XP_028987146.1">
    <property type="nucleotide sequence ID" value="XM_029131313.3"/>
</dbReference>
<dbReference type="GO" id="GO:0005730">
    <property type="term" value="C:nucleolus"/>
    <property type="evidence" value="ECO:0007669"/>
    <property type="project" value="TreeGrafter"/>
</dbReference>
<dbReference type="GO" id="GO:0003725">
    <property type="term" value="F:double-stranded RNA binding"/>
    <property type="evidence" value="ECO:0007669"/>
    <property type="project" value="TreeGrafter"/>
</dbReference>
<feature type="domain" description="DRBM" evidence="3">
    <location>
        <begin position="233"/>
        <end position="270"/>
    </location>
</feature>
<dbReference type="PROSITE" id="PS50141">
    <property type="entry name" value="A_DEAMIN_EDITASE"/>
    <property type="match status" value="1"/>
</dbReference>
<organism evidence="5 6">
    <name type="scientific">Betta splendens</name>
    <name type="common">Siamese fighting fish</name>
    <dbReference type="NCBI Taxonomy" id="158456"/>
    <lineage>
        <taxon>Eukaryota</taxon>
        <taxon>Metazoa</taxon>
        <taxon>Chordata</taxon>
        <taxon>Craniata</taxon>
        <taxon>Vertebrata</taxon>
        <taxon>Euteleostomi</taxon>
        <taxon>Actinopterygii</taxon>
        <taxon>Neopterygii</taxon>
        <taxon>Teleostei</taxon>
        <taxon>Neoteleostei</taxon>
        <taxon>Acanthomorphata</taxon>
        <taxon>Anabantaria</taxon>
        <taxon>Anabantiformes</taxon>
        <taxon>Anabantoidei</taxon>
        <taxon>Osphronemidae</taxon>
        <taxon>Betta</taxon>
    </lineage>
</organism>
<evidence type="ECO:0000256" key="1">
    <source>
        <dbReference type="PROSITE-ProRule" id="PRU00266"/>
    </source>
</evidence>
<dbReference type="OrthoDB" id="10268011at2759"/>
<feature type="compositionally biased region" description="Basic and acidic residues" evidence="2">
    <location>
        <begin position="1"/>
        <end position="11"/>
    </location>
</feature>
<gene>
    <name evidence="6" type="primary">LOC114844172</name>
</gene>
<dbReference type="InParanoid" id="A0A6P7KXJ8"/>
<dbReference type="GO" id="GO:0003726">
    <property type="term" value="F:double-stranded RNA adenosine deaminase activity"/>
    <property type="evidence" value="ECO:0007669"/>
    <property type="project" value="TreeGrafter"/>
</dbReference>
<sequence length="655" mass="71766">MERSAQREAKGTWRRRKRRRRSSRGTSSLEVKENQGERIPSGRDPLQKRHPPSLFPRNGPRPKEPPVGPAEQRRCRRRAAWSQKNALVQLHELLPGLRFDSAAAPEPLHGSAFSVSVEVNGRRFEARGPTKKRAKLRAAELVLRSLQVPGVSQASRTLDGTHPPEPALRCGTAEQRHWYQRRQLVRLALDWVSPGPNAASLVEQLGPVALLDQLCPGLRYLCLSERVPGRPVRRFVMVVRVDGRVFEGCAHSKRRAKALAAAAALRALHGRSLGPENGLLQDGRSGHQLPQVFSEAIFHLVRDKYSDLTHGGFSHKVLAGIVLTQGLDLASARVVSLATGTKCLDPDSAGERGSTLSDCHAEVICRRALLRFLYAQLELLLCPSADSEEGSVFAPDEASGRFRLRSHVRFHMFVSSSPCGDARLSCPYETSARPKTPQCPSRFRWHLRVKASGGEGTRRAPGRDGPSSMSCTDKMAKWSVVGLQGALLSRLVEPVYLHSLTVATLSHTGHLGRAMARRLAPVRHLPFPYRRQQLMLGSLSSTEARPTGKAPNVSVNWTLGDAGLEEISTLTGRRTGSGGPSRLCRRSLMARWQRLQQQLSVPAAEAPAVTYAASKAAAGRYQTAVQRFGSGLQSAGLGTWLRKAPEPTYLSVAGQ</sequence>
<evidence type="ECO:0000259" key="4">
    <source>
        <dbReference type="PROSITE" id="PS50141"/>
    </source>
</evidence>
<dbReference type="AlphaFoldDB" id="A0A6P7KXJ8"/>
<dbReference type="PANTHER" id="PTHR10910">
    <property type="entry name" value="EUKARYOTE SPECIFIC DSRNA BINDING PROTEIN"/>
    <property type="match status" value="1"/>
</dbReference>
<feature type="domain" description="DRBM" evidence="3">
    <location>
        <begin position="82"/>
        <end position="148"/>
    </location>
</feature>
<dbReference type="GO" id="GO:0006396">
    <property type="term" value="P:RNA processing"/>
    <property type="evidence" value="ECO:0007669"/>
    <property type="project" value="InterPro"/>
</dbReference>
<dbReference type="PANTHER" id="PTHR10910:SF17">
    <property type="entry name" value="DOUBLE-STRANDED RNA-SPECIFIC EDITASE B2"/>
    <property type="match status" value="1"/>
</dbReference>
<keyword evidence="1" id="KW-0694">RNA-binding</keyword>
<dbReference type="Pfam" id="PF00035">
    <property type="entry name" value="dsrm"/>
    <property type="match status" value="2"/>
</dbReference>
<dbReference type="SUPFAM" id="SSF54768">
    <property type="entry name" value="dsRNA-binding domain-like"/>
    <property type="match status" value="2"/>
</dbReference>
<dbReference type="Gene3D" id="3.30.160.20">
    <property type="match status" value="2"/>
</dbReference>
<evidence type="ECO:0000256" key="2">
    <source>
        <dbReference type="SAM" id="MobiDB-lite"/>
    </source>
</evidence>
<reference evidence="6" key="1">
    <citation type="submission" date="2025-08" db="UniProtKB">
        <authorList>
            <consortium name="RefSeq"/>
        </authorList>
    </citation>
    <scope>IDENTIFICATION</scope>
</reference>
<dbReference type="GO" id="GO:0005737">
    <property type="term" value="C:cytoplasm"/>
    <property type="evidence" value="ECO:0007669"/>
    <property type="project" value="TreeGrafter"/>
</dbReference>
<dbReference type="PROSITE" id="PS50137">
    <property type="entry name" value="DS_RBD"/>
    <property type="match status" value="2"/>
</dbReference>
<evidence type="ECO:0000313" key="6">
    <source>
        <dbReference type="RefSeq" id="XP_028987146.1"/>
    </source>
</evidence>
<dbReference type="GeneID" id="114844172"/>
<proteinExistence type="predicted"/>
<evidence type="ECO:0000259" key="3">
    <source>
        <dbReference type="PROSITE" id="PS50137"/>
    </source>
</evidence>
<accession>A0A6P7KXJ8</accession>
<feature type="compositionally biased region" description="Basic residues" evidence="2">
    <location>
        <begin position="12"/>
        <end position="23"/>
    </location>
</feature>
<keyword evidence="5" id="KW-1185">Reference proteome</keyword>
<dbReference type="InterPro" id="IPR014720">
    <property type="entry name" value="dsRBD_dom"/>
</dbReference>
<feature type="region of interest" description="Disordered" evidence="2">
    <location>
        <begin position="1"/>
        <end position="78"/>
    </location>
</feature>
<dbReference type="InterPro" id="IPR002466">
    <property type="entry name" value="A_deamin"/>
</dbReference>
<protein>
    <submittedName>
        <fullName evidence="6">Double-stranded RNA-specific editase B2-like</fullName>
    </submittedName>
</protein>
<dbReference type="Pfam" id="PF02137">
    <property type="entry name" value="A_deamin"/>
    <property type="match status" value="1"/>
</dbReference>
<evidence type="ECO:0000313" key="5">
    <source>
        <dbReference type="Proteomes" id="UP000515150"/>
    </source>
</evidence>
<dbReference type="GO" id="GO:0006382">
    <property type="term" value="P:adenosine to inosine editing"/>
    <property type="evidence" value="ECO:0007669"/>
    <property type="project" value="TreeGrafter"/>
</dbReference>
<dbReference type="KEGG" id="bspl:114844172"/>
<dbReference type="SMART" id="SM00552">
    <property type="entry name" value="ADEAMc"/>
    <property type="match status" value="1"/>
</dbReference>
<dbReference type="Proteomes" id="UP000515150">
    <property type="component" value="Chromosome 17"/>
</dbReference>
<dbReference type="SMART" id="SM00358">
    <property type="entry name" value="DSRM"/>
    <property type="match status" value="2"/>
</dbReference>
<dbReference type="GO" id="GO:0008251">
    <property type="term" value="F:tRNA-specific adenosine deaminase activity"/>
    <property type="evidence" value="ECO:0007669"/>
    <property type="project" value="TreeGrafter"/>
</dbReference>